<dbReference type="EMBL" id="AYKW01000003">
    <property type="protein sequence ID" value="PIL35544.1"/>
    <property type="molecule type" value="Genomic_DNA"/>
</dbReference>
<dbReference type="PANTHER" id="PTHR10622:SF10">
    <property type="entry name" value="HET DOMAIN-CONTAINING PROTEIN"/>
    <property type="match status" value="1"/>
</dbReference>
<dbReference type="Pfam" id="PF06985">
    <property type="entry name" value="HET"/>
    <property type="match status" value="1"/>
</dbReference>
<feature type="domain" description="Heterokaryon incompatibility" evidence="1">
    <location>
        <begin position="25"/>
        <end position="120"/>
    </location>
</feature>
<proteinExistence type="predicted"/>
<evidence type="ECO:0000259" key="1">
    <source>
        <dbReference type="Pfam" id="PF06985"/>
    </source>
</evidence>
<dbReference type="Pfam" id="PF26640">
    <property type="entry name" value="DUF8212"/>
    <property type="match status" value="1"/>
</dbReference>
<dbReference type="PANTHER" id="PTHR10622">
    <property type="entry name" value="HET DOMAIN-CONTAINING PROTEIN"/>
    <property type="match status" value="1"/>
</dbReference>
<dbReference type="AlphaFoldDB" id="A0A2G8SP42"/>
<evidence type="ECO:0000313" key="3">
    <source>
        <dbReference type="EMBL" id="PIL35544.1"/>
    </source>
</evidence>
<accession>A0A2G8SP42</accession>
<dbReference type="InterPro" id="IPR010730">
    <property type="entry name" value="HET"/>
</dbReference>
<evidence type="ECO:0000313" key="4">
    <source>
        <dbReference type="Proteomes" id="UP000230002"/>
    </source>
</evidence>
<keyword evidence="4" id="KW-1185">Reference proteome</keyword>
<gene>
    <name evidence="3" type="ORF">GSI_02272</name>
</gene>
<evidence type="ECO:0000259" key="2">
    <source>
        <dbReference type="Pfam" id="PF26640"/>
    </source>
</evidence>
<protein>
    <submittedName>
        <fullName evidence="3">Uncharacterized protein</fullName>
    </submittedName>
</protein>
<organism evidence="3 4">
    <name type="scientific">Ganoderma sinense ZZ0214-1</name>
    <dbReference type="NCBI Taxonomy" id="1077348"/>
    <lineage>
        <taxon>Eukaryota</taxon>
        <taxon>Fungi</taxon>
        <taxon>Dikarya</taxon>
        <taxon>Basidiomycota</taxon>
        <taxon>Agaricomycotina</taxon>
        <taxon>Agaricomycetes</taxon>
        <taxon>Polyporales</taxon>
        <taxon>Polyporaceae</taxon>
        <taxon>Ganoderma</taxon>
    </lineage>
</organism>
<name>A0A2G8SP42_9APHY</name>
<reference evidence="3 4" key="1">
    <citation type="journal article" date="2015" name="Sci. Rep.">
        <title>Chromosome-level genome map provides insights into diverse defense mechanisms in the medicinal fungus Ganoderma sinense.</title>
        <authorList>
            <person name="Zhu Y."/>
            <person name="Xu J."/>
            <person name="Sun C."/>
            <person name="Zhou S."/>
            <person name="Xu H."/>
            <person name="Nelson D.R."/>
            <person name="Qian J."/>
            <person name="Song J."/>
            <person name="Luo H."/>
            <person name="Xiang L."/>
            <person name="Li Y."/>
            <person name="Xu Z."/>
            <person name="Ji A."/>
            <person name="Wang L."/>
            <person name="Lu S."/>
            <person name="Hayward A."/>
            <person name="Sun W."/>
            <person name="Li X."/>
            <person name="Schwartz D.C."/>
            <person name="Wang Y."/>
            <person name="Chen S."/>
        </authorList>
    </citation>
    <scope>NUCLEOTIDE SEQUENCE [LARGE SCALE GENOMIC DNA]</scope>
    <source>
        <strain evidence="3 4">ZZ0214-1</strain>
    </source>
</reference>
<dbReference type="OrthoDB" id="2726860at2759"/>
<dbReference type="InterPro" id="IPR058525">
    <property type="entry name" value="DUF8212"/>
</dbReference>
<dbReference type="Proteomes" id="UP000230002">
    <property type="component" value="Unassembled WGS sequence"/>
</dbReference>
<sequence>MWLLSADRAELEFFPTPESVPAPGYAILSHVWSRDPKDEQTFQETNDLRLRCSSTGENPRDLASAKIRDFCMLAERHGYRWVWVVTCCIDKSSSSELSEALNSMYRYYVLADVCYAYLLDVLYNSNLLKEGSEFRTSRWHSRGWTLQELIAPEIVVFVSSGPDGWSVLGSKADLAEVLQAITNVPVSVLRMEREVADIGIAARMSWAAQRQTTRPEDEAYCLMGIFGVYMSTLYGEGRNAFRRLQEEIMKHNVDTSIFAWGGIF</sequence>
<feature type="domain" description="DUF8212" evidence="2">
    <location>
        <begin position="239"/>
        <end position="263"/>
    </location>
</feature>
<comment type="caution">
    <text evidence="3">The sequence shown here is derived from an EMBL/GenBank/DDBJ whole genome shotgun (WGS) entry which is preliminary data.</text>
</comment>